<evidence type="ECO:0000259" key="1">
    <source>
        <dbReference type="Pfam" id="PF01425"/>
    </source>
</evidence>
<protein>
    <submittedName>
        <fullName evidence="2">Amidase signature domain-containing protein</fullName>
    </submittedName>
</protein>
<dbReference type="InterPro" id="IPR036928">
    <property type="entry name" value="AS_sf"/>
</dbReference>
<gene>
    <name evidence="2" type="ORF">C8A03DRAFT_11798</name>
</gene>
<name>A0AAN7CHP2_9PEZI</name>
<reference evidence="2" key="2">
    <citation type="submission" date="2023-05" db="EMBL/GenBank/DDBJ databases">
        <authorList>
            <consortium name="Lawrence Berkeley National Laboratory"/>
            <person name="Steindorff A."/>
            <person name="Hensen N."/>
            <person name="Bonometti L."/>
            <person name="Westerberg I."/>
            <person name="Brannstrom I.O."/>
            <person name="Guillou S."/>
            <person name="Cros-Aarteil S."/>
            <person name="Calhoun S."/>
            <person name="Haridas S."/>
            <person name="Kuo A."/>
            <person name="Mondo S."/>
            <person name="Pangilinan J."/>
            <person name="Riley R."/>
            <person name="Labutti K."/>
            <person name="Andreopoulos B."/>
            <person name="Lipzen A."/>
            <person name="Chen C."/>
            <person name="Yanf M."/>
            <person name="Daum C."/>
            <person name="Ng V."/>
            <person name="Clum A."/>
            <person name="Ohm R."/>
            <person name="Martin F."/>
            <person name="Silar P."/>
            <person name="Natvig D."/>
            <person name="Lalanne C."/>
            <person name="Gautier V."/>
            <person name="Ament-Velasquez S.L."/>
            <person name="Kruys A."/>
            <person name="Hutchinson M.I."/>
            <person name="Powell A.J."/>
            <person name="Barry K."/>
            <person name="Miller A.N."/>
            <person name="Grigoriev I.V."/>
            <person name="Debuchy R."/>
            <person name="Gladieux P."/>
            <person name="Thoren M.H."/>
            <person name="Johannesson H."/>
        </authorList>
    </citation>
    <scope>NUCLEOTIDE SEQUENCE</scope>
    <source>
        <strain evidence="2">CBS 532.94</strain>
    </source>
</reference>
<dbReference type="GO" id="GO:0032543">
    <property type="term" value="P:mitochondrial translation"/>
    <property type="evidence" value="ECO:0007669"/>
    <property type="project" value="TreeGrafter"/>
</dbReference>
<dbReference type="GO" id="GO:0070681">
    <property type="term" value="P:glutaminyl-tRNAGln biosynthesis via transamidation"/>
    <property type="evidence" value="ECO:0007669"/>
    <property type="project" value="TreeGrafter"/>
</dbReference>
<reference evidence="2" key="1">
    <citation type="journal article" date="2023" name="Mol. Phylogenet. Evol.">
        <title>Genome-scale phylogeny and comparative genomics of the fungal order Sordariales.</title>
        <authorList>
            <person name="Hensen N."/>
            <person name="Bonometti L."/>
            <person name="Westerberg I."/>
            <person name="Brannstrom I.O."/>
            <person name="Guillou S."/>
            <person name="Cros-Aarteil S."/>
            <person name="Calhoun S."/>
            <person name="Haridas S."/>
            <person name="Kuo A."/>
            <person name="Mondo S."/>
            <person name="Pangilinan J."/>
            <person name="Riley R."/>
            <person name="LaButti K."/>
            <person name="Andreopoulos B."/>
            <person name="Lipzen A."/>
            <person name="Chen C."/>
            <person name="Yan M."/>
            <person name="Daum C."/>
            <person name="Ng V."/>
            <person name="Clum A."/>
            <person name="Steindorff A."/>
            <person name="Ohm R.A."/>
            <person name="Martin F."/>
            <person name="Silar P."/>
            <person name="Natvig D.O."/>
            <person name="Lalanne C."/>
            <person name="Gautier V."/>
            <person name="Ament-Velasquez S.L."/>
            <person name="Kruys A."/>
            <person name="Hutchinson M.I."/>
            <person name="Powell A.J."/>
            <person name="Barry K."/>
            <person name="Miller A.N."/>
            <person name="Grigoriev I.V."/>
            <person name="Debuchy R."/>
            <person name="Gladieux P."/>
            <person name="Hiltunen Thoren M."/>
            <person name="Johannesson H."/>
        </authorList>
    </citation>
    <scope>NUCLEOTIDE SEQUENCE</scope>
    <source>
        <strain evidence="2">CBS 532.94</strain>
    </source>
</reference>
<dbReference type="AlphaFoldDB" id="A0AAN7CHP2"/>
<keyword evidence="3" id="KW-1185">Reference proteome</keyword>
<dbReference type="Proteomes" id="UP001303760">
    <property type="component" value="Unassembled WGS sequence"/>
</dbReference>
<evidence type="ECO:0000313" key="3">
    <source>
        <dbReference type="Proteomes" id="UP001303760"/>
    </source>
</evidence>
<proteinExistence type="predicted"/>
<dbReference type="PANTHER" id="PTHR11895:SF152">
    <property type="entry name" value="GLUTAMYL-TRNA(GLN) AMIDOTRANSFERASE, SUBUNIT A (AFU_ORTHOLOGUE AFUA_7G06800)"/>
    <property type="match status" value="1"/>
</dbReference>
<dbReference type="GO" id="GO:0005739">
    <property type="term" value="C:mitochondrion"/>
    <property type="evidence" value="ECO:0007669"/>
    <property type="project" value="TreeGrafter"/>
</dbReference>
<comment type="caution">
    <text evidence="2">The sequence shown here is derived from an EMBL/GenBank/DDBJ whole genome shotgun (WGS) entry which is preliminary data.</text>
</comment>
<accession>A0AAN7CHP2</accession>
<feature type="domain" description="Amidase" evidence="1">
    <location>
        <begin position="191"/>
        <end position="323"/>
    </location>
</feature>
<dbReference type="Pfam" id="PF01425">
    <property type="entry name" value="Amidase"/>
    <property type="match status" value="1"/>
</dbReference>
<dbReference type="InterPro" id="IPR023631">
    <property type="entry name" value="Amidase_dom"/>
</dbReference>
<dbReference type="GO" id="GO:0030956">
    <property type="term" value="C:glutamyl-tRNA(Gln) amidotransferase complex"/>
    <property type="evidence" value="ECO:0007669"/>
    <property type="project" value="TreeGrafter"/>
</dbReference>
<dbReference type="GO" id="GO:0050567">
    <property type="term" value="F:glutaminyl-tRNA synthase (glutamine-hydrolyzing) activity"/>
    <property type="evidence" value="ECO:0007669"/>
    <property type="project" value="TreeGrafter"/>
</dbReference>
<dbReference type="EMBL" id="MU860014">
    <property type="protein sequence ID" value="KAK4241990.1"/>
    <property type="molecule type" value="Genomic_DNA"/>
</dbReference>
<organism evidence="2 3">
    <name type="scientific">Achaetomium macrosporum</name>
    <dbReference type="NCBI Taxonomy" id="79813"/>
    <lineage>
        <taxon>Eukaryota</taxon>
        <taxon>Fungi</taxon>
        <taxon>Dikarya</taxon>
        <taxon>Ascomycota</taxon>
        <taxon>Pezizomycotina</taxon>
        <taxon>Sordariomycetes</taxon>
        <taxon>Sordariomycetidae</taxon>
        <taxon>Sordariales</taxon>
        <taxon>Chaetomiaceae</taxon>
        <taxon>Achaetomium</taxon>
    </lineage>
</organism>
<dbReference type="PANTHER" id="PTHR11895">
    <property type="entry name" value="TRANSAMIDASE"/>
    <property type="match status" value="1"/>
</dbReference>
<evidence type="ECO:0000313" key="2">
    <source>
        <dbReference type="EMBL" id="KAK4241990.1"/>
    </source>
</evidence>
<dbReference type="Gene3D" id="3.90.1300.10">
    <property type="entry name" value="Amidase signature (AS) domain"/>
    <property type="match status" value="1"/>
</dbReference>
<sequence length="559" mass="62777">MRNIQARSPRTGVLATEEGALITLSPESHYLVAAQPLPGLRFRTYLGKASTPRCSDELCPATVFHLDTPASLQSKILTFRNDTEFEPCFLEIAIIAFSEKVFTAFDDVIKGLSDFGRRSVLAVHGSVPEGPCFVQGQSIYRTWRLFPDVYEAFQLPTLQDANSDSFTGVSIMREGKLMVPVPSRLHYPRTAQKPLNGVRVTVKDIIDLKGVKTTGQSRSYEKLYGPRDETAAIVTRLTELGAVIIGKTKCTQFASSDQPTADWVDYHCPWNPRGDGYLSPRGSSTGTCVALAGYDWCDVGIGSDSNIRGPAAIMGLFALRPTHSPDYLPGILPVAEARIWPCGIPLRKSIFRFQWTRPTSPSPRSPRPGTTIQNIDTKPVFLLYPSNYWDQWPQIAARTVMEGAVEKLEAYLGVKRVVVNLAEKWLEDDPSQSGLRLEEFLQNTFMTLLWRGYYTNYLPFRKEYEAKFGIPPYVHPVIQSCWRHGKALSAEDIAKAHERKRIYAKWLREAVFGGDGFNAIMVYPVGDIDPFYRDVYRKSVTFPARSFGERISPNEQRPP</sequence>
<dbReference type="SUPFAM" id="SSF75304">
    <property type="entry name" value="Amidase signature (AS) enzymes"/>
    <property type="match status" value="1"/>
</dbReference>
<dbReference type="InterPro" id="IPR000120">
    <property type="entry name" value="Amidase"/>
</dbReference>